<gene>
    <name evidence="1" type="ORF">B0T25DRAFT_444236</name>
</gene>
<dbReference type="InterPro" id="IPR052523">
    <property type="entry name" value="Trichothecene_AcTrans"/>
</dbReference>
<dbReference type="PANTHER" id="PTHR42791:SF17">
    <property type="entry name" value="ACETYLTRANSFERASE, GNAT FAMILY FAMILY (AFU_ORTHOLOGUE AFUA_8G05690)"/>
    <property type="match status" value="1"/>
</dbReference>
<protein>
    <submittedName>
        <fullName evidence="1">N-acetyltransferase-like protein</fullName>
    </submittedName>
</protein>
<organism evidence="1 2">
    <name type="scientific">Lasiosphaeria hispida</name>
    <dbReference type="NCBI Taxonomy" id="260671"/>
    <lineage>
        <taxon>Eukaryota</taxon>
        <taxon>Fungi</taxon>
        <taxon>Dikarya</taxon>
        <taxon>Ascomycota</taxon>
        <taxon>Pezizomycotina</taxon>
        <taxon>Sordariomycetes</taxon>
        <taxon>Sordariomycetidae</taxon>
        <taxon>Sordariales</taxon>
        <taxon>Lasiosphaeriaceae</taxon>
        <taxon>Lasiosphaeria</taxon>
    </lineage>
</organism>
<reference evidence="1" key="2">
    <citation type="submission" date="2023-06" db="EMBL/GenBank/DDBJ databases">
        <authorList>
            <consortium name="Lawrence Berkeley National Laboratory"/>
            <person name="Haridas S."/>
            <person name="Hensen N."/>
            <person name="Bonometti L."/>
            <person name="Westerberg I."/>
            <person name="Brannstrom I.O."/>
            <person name="Guillou S."/>
            <person name="Cros-Aarteil S."/>
            <person name="Calhoun S."/>
            <person name="Kuo A."/>
            <person name="Mondo S."/>
            <person name="Pangilinan J."/>
            <person name="Riley R."/>
            <person name="Labutti K."/>
            <person name="Andreopoulos B."/>
            <person name="Lipzen A."/>
            <person name="Chen C."/>
            <person name="Yanf M."/>
            <person name="Daum C."/>
            <person name="Ng V."/>
            <person name="Clum A."/>
            <person name="Steindorff A."/>
            <person name="Ohm R."/>
            <person name="Martin F."/>
            <person name="Silar P."/>
            <person name="Natvig D."/>
            <person name="Lalanne C."/>
            <person name="Gautier V."/>
            <person name="Ament-Velasquez S.L."/>
            <person name="Kruys A."/>
            <person name="Hutchinson M.I."/>
            <person name="Powell A.J."/>
            <person name="Barry K."/>
            <person name="Miller A.N."/>
            <person name="Grigoriev I.V."/>
            <person name="Debuchy R."/>
            <person name="Gladieux P."/>
            <person name="Thoren M.H."/>
            <person name="Johannesson H."/>
        </authorList>
    </citation>
    <scope>NUCLEOTIDE SEQUENCE</scope>
    <source>
        <strain evidence="1">CBS 955.72</strain>
    </source>
</reference>
<reference evidence="1" key="1">
    <citation type="journal article" date="2023" name="Mol. Phylogenet. Evol.">
        <title>Genome-scale phylogeny and comparative genomics of the fungal order Sordariales.</title>
        <authorList>
            <person name="Hensen N."/>
            <person name="Bonometti L."/>
            <person name="Westerberg I."/>
            <person name="Brannstrom I.O."/>
            <person name="Guillou S."/>
            <person name="Cros-Aarteil S."/>
            <person name="Calhoun S."/>
            <person name="Haridas S."/>
            <person name="Kuo A."/>
            <person name="Mondo S."/>
            <person name="Pangilinan J."/>
            <person name="Riley R."/>
            <person name="LaButti K."/>
            <person name="Andreopoulos B."/>
            <person name="Lipzen A."/>
            <person name="Chen C."/>
            <person name="Yan M."/>
            <person name="Daum C."/>
            <person name="Ng V."/>
            <person name="Clum A."/>
            <person name="Steindorff A."/>
            <person name="Ohm R.A."/>
            <person name="Martin F."/>
            <person name="Silar P."/>
            <person name="Natvig D.O."/>
            <person name="Lalanne C."/>
            <person name="Gautier V."/>
            <person name="Ament-Velasquez S.L."/>
            <person name="Kruys A."/>
            <person name="Hutchinson M.I."/>
            <person name="Powell A.J."/>
            <person name="Barry K."/>
            <person name="Miller A.N."/>
            <person name="Grigoriev I.V."/>
            <person name="Debuchy R."/>
            <person name="Gladieux P."/>
            <person name="Hiltunen Thoren M."/>
            <person name="Johannesson H."/>
        </authorList>
    </citation>
    <scope>NUCLEOTIDE SEQUENCE</scope>
    <source>
        <strain evidence="1">CBS 955.72</strain>
    </source>
</reference>
<dbReference type="Gene3D" id="3.40.630.30">
    <property type="match status" value="1"/>
</dbReference>
<dbReference type="SUPFAM" id="SSF55729">
    <property type="entry name" value="Acyl-CoA N-acyltransferases (Nat)"/>
    <property type="match status" value="1"/>
</dbReference>
<dbReference type="PANTHER" id="PTHR42791">
    <property type="entry name" value="GNAT FAMILY ACETYLTRANSFERASE"/>
    <property type="match status" value="1"/>
</dbReference>
<keyword evidence="2" id="KW-1185">Reference proteome</keyword>
<sequence length="224" mass="25011">MATKYPTKVDPIRQLQSNPASAPVRAMVDIYYDDFGPDVINQLLFPDGVTQAARDKFSLGLFPPAVPGAKPGPETSYMVAELLPQGVPEEGPGDVVAFAKWVLYREPRPEEEWNALRMLSEGSNPDVYNWFMGAMHQVAIEQAKALPLWDLNILVTMPRHQRLGTGSALIRQGNELADGLGIPSYLEASLYGYPAYRRLGYQDLVVKDFEITKTWGVVKLENWD</sequence>
<dbReference type="InterPro" id="IPR016181">
    <property type="entry name" value="Acyl_CoA_acyltransferase"/>
</dbReference>
<name>A0AAJ0MJG2_9PEZI</name>
<accession>A0AAJ0MJG2</accession>
<evidence type="ECO:0000313" key="2">
    <source>
        <dbReference type="Proteomes" id="UP001275084"/>
    </source>
</evidence>
<evidence type="ECO:0000313" key="1">
    <source>
        <dbReference type="EMBL" id="KAK3362463.1"/>
    </source>
</evidence>
<dbReference type="AlphaFoldDB" id="A0AAJ0MJG2"/>
<dbReference type="Proteomes" id="UP001275084">
    <property type="component" value="Unassembled WGS sequence"/>
</dbReference>
<comment type="caution">
    <text evidence="1">The sequence shown here is derived from an EMBL/GenBank/DDBJ whole genome shotgun (WGS) entry which is preliminary data.</text>
</comment>
<dbReference type="EMBL" id="JAUIQD010000001">
    <property type="protein sequence ID" value="KAK3362463.1"/>
    <property type="molecule type" value="Genomic_DNA"/>
</dbReference>
<proteinExistence type="predicted"/>